<dbReference type="Proteomes" id="UP000033115">
    <property type="component" value="Chromosome"/>
</dbReference>
<evidence type="ECO:0000256" key="2">
    <source>
        <dbReference type="SAM" id="Phobius"/>
    </source>
</evidence>
<reference evidence="4 5" key="1">
    <citation type="journal article" date="2015" name="J. Biotechnol.">
        <title>Complete genome sequence of a malodorant-producing acetogen, Clostridium scatologenes ATCC 25775(T).</title>
        <authorList>
            <person name="Zhu Z."/>
            <person name="Guo T."/>
            <person name="Zheng H."/>
            <person name="Song T."/>
            <person name="Ouyang P."/>
            <person name="Xie J."/>
        </authorList>
    </citation>
    <scope>NUCLEOTIDE SEQUENCE [LARGE SCALE GENOMIC DNA]</scope>
    <source>
        <strain evidence="4 5">ATCC 25775</strain>
    </source>
</reference>
<keyword evidence="5" id="KW-1185">Reference proteome</keyword>
<dbReference type="Gene3D" id="3.30.565.10">
    <property type="entry name" value="Histidine kinase-like ATPase, C-terminal domain"/>
    <property type="match status" value="1"/>
</dbReference>
<keyword evidence="2" id="KW-0472">Membrane</keyword>
<keyword evidence="1" id="KW-0175">Coiled coil</keyword>
<evidence type="ECO:0000256" key="1">
    <source>
        <dbReference type="SAM" id="Coils"/>
    </source>
</evidence>
<dbReference type="InterPro" id="IPR036890">
    <property type="entry name" value="HATPase_C_sf"/>
</dbReference>
<feature type="transmembrane region" description="Helical" evidence="2">
    <location>
        <begin position="81"/>
        <end position="101"/>
    </location>
</feature>
<feature type="transmembrane region" description="Helical" evidence="2">
    <location>
        <begin position="183"/>
        <end position="200"/>
    </location>
</feature>
<protein>
    <recommendedName>
        <fullName evidence="3">Sensor histidine kinase NatK-like C-terminal domain-containing protein</fullName>
    </recommendedName>
</protein>
<sequence>MGRSFCKRTSSVNLTIIKGMDNMKYILSNTLITLINTIDVHLLLTRKKSIRYCIIIGLIDYLIVLCGTYLCDIFLKQTIFYKYVIFILLCLAFYIYLSLIFEESISKKIFTLFTMWLFSIIILLVSSYIIGLFPIKDPSMYKYLSTLLRTFIEVFMIPIIYLKFRNKYKELLRYITNRVINIISIYSIIIFIFLANYYGFNANKPIKSYDAFNSLMFVLIITLSYAIIFIAASSVNKNVELEYKLKNIDAQIELQKQNYKTLNKSIENYYAFKHDIRHHILAIKSMIDTKKYIAASEYFTKFSKTEICENIDILCKNFTVDSILKYYINIAKDSNIEFKTKMNIPEDINIDVLDLSIVIGNCVENAIEACNKEIDKSEKYINIKSEIKGFNLIIRINNSFNGQVVEKDKIIKTSKKSQEHGIGLSNVRKIVEKYNGFFDVKYTDSEFQVNIIMNFS</sequence>
<evidence type="ECO:0000259" key="3">
    <source>
        <dbReference type="Pfam" id="PF14501"/>
    </source>
</evidence>
<keyword evidence="2" id="KW-0812">Transmembrane</keyword>
<organism evidence="4 5">
    <name type="scientific">Clostridium scatologenes</name>
    <dbReference type="NCBI Taxonomy" id="1548"/>
    <lineage>
        <taxon>Bacteria</taxon>
        <taxon>Bacillati</taxon>
        <taxon>Bacillota</taxon>
        <taxon>Clostridia</taxon>
        <taxon>Eubacteriales</taxon>
        <taxon>Clostridiaceae</taxon>
        <taxon>Clostridium</taxon>
    </lineage>
</organism>
<dbReference type="CDD" id="cd16935">
    <property type="entry name" value="HATPase_AgrC-ComD-like"/>
    <property type="match status" value="1"/>
</dbReference>
<feature type="transmembrane region" description="Helical" evidence="2">
    <location>
        <begin position="52"/>
        <end position="75"/>
    </location>
</feature>
<dbReference type="PANTHER" id="PTHR40448">
    <property type="entry name" value="TWO-COMPONENT SENSOR HISTIDINE KINASE"/>
    <property type="match status" value="1"/>
</dbReference>
<dbReference type="GO" id="GO:0042802">
    <property type="term" value="F:identical protein binding"/>
    <property type="evidence" value="ECO:0007669"/>
    <property type="project" value="TreeGrafter"/>
</dbReference>
<feature type="transmembrane region" description="Helical" evidence="2">
    <location>
        <begin position="113"/>
        <end position="135"/>
    </location>
</feature>
<dbReference type="EMBL" id="CP009933">
    <property type="protein sequence ID" value="AKA70921.1"/>
    <property type="molecule type" value="Genomic_DNA"/>
</dbReference>
<dbReference type="Pfam" id="PF14501">
    <property type="entry name" value="HATPase_c_5"/>
    <property type="match status" value="1"/>
</dbReference>
<feature type="transmembrane region" description="Helical" evidence="2">
    <location>
        <begin position="141"/>
        <end position="162"/>
    </location>
</feature>
<name>A0A0E3GRU3_CLOSL</name>
<dbReference type="AlphaFoldDB" id="A0A0E3GRU3"/>
<evidence type="ECO:0000313" key="4">
    <source>
        <dbReference type="EMBL" id="AKA70921.1"/>
    </source>
</evidence>
<gene>
    <name evidence="4" type="ORF">CSCA_3796</name>
</gene>
<keyword evidence="2" id="KW-1133">Transmembrane helix</keyword>
<feature type="domain" description="Sensor histidine kinase NatK-like C-terminal" evidence="3">
    <location>
        <begin position="351"/>
        <end position="453"/>
    </location>
</feature>
<dbReference type="KEGG" id="csq:CSCA_3796"/>
<accession>A0A0E3GRU3</accession>
<proteinExistence type="predicted"/>
<dbReference type="PANTHER" id="PTHR40448:SF1">
    <property type="entry name" value="TWO-COMPONENT SENSOR HISTIDINE KINASE"/>
    <property type="match status" value="1"/>
</dbReference>
<evidence type="ECO:0000313" key="5">
    <source>
        <dbReference type="Proteomes" id="UP000033115"/>
    </source>
</evidence>
<dbReference type="SUPFAM" id="SSF55874">
    <property type="entry name" value="ATPase domain of HSP90 chaperone/DNA topoisomerase II/histidine kinase"/>
    <property type="match status" value="1"/>
</dbReference>
<dbReference type="InterPro" id="IPR032834">
    <property type="entry name" value="NatK-like_C"/>
</dbReference>
<dbReference type="STRING" id="1548.CSCA_3796"/>
<feature type="transmembrane region" description="Helical" evidence="2">
    <location>
        <begin position="212"/>
        <end position="235"/>
    </location>
</feature>
<dbReference type="HOGENOM" id="CLU_020211_14_0_9"/>
<feature type="coiled-coil region" evidence="1">
    <location>
        <begin position="238"/>
        <end position="265"/>
    </location>
</feature>